<evidence type="ECO:0000256" key="1">
    <source>
        <dbReference type="SAM" id="Phobius"/>
    </source>
</evidence>
<dbReference type="GO" id="GO:0009636">
    <property type="term" value="P:response to toxic substance"/>
    <property type="evidence" value="ECO:0007669"/>
    <property type="project" value="TreeGrafter"/>
</dbReference>
<dbReference type="OrthoDB" id="9808690at2"/>
<dbReference type="PANTHER" id="PTHR37810:SF5">
    <property type="entry name" value="IMMUNITY PROTEIN SDPI"/>
    <property type="match status" value="1"/>
</dbReference>
<organism evidence="3 4">
    <name type="scientific">Peptoniphilus asaccharolyticus DSM 20463</name>
    <dbReference type="NCBI Taxonomy" id="573058"/>
    <lineage>
        <taxon>Bacteria</taxon>
        <taxon>Bacillati</taxon>
        <taxon>Bacillota</taxon>
        <taxon>Tissierellia</taxon>
        <taxon>Tissierellales</taxon>
        <taxon>Peptoniphilaceae</taxon>
        <taxon>Peptoniphilus</taxon>
    </lineage>
</organism>
<feature type="domain" description="DUF1648" evidence="2">
    <location>
        <begin position="12"/>
        <end position="60"/>
    </location>
</feature>
<dbReference type="STRING" id="573058.SAMN00017477_2016"/>
<proteinExistence type="predicted"/>
<dbReference type="InterPro" id="IPR025962">
    <property type="entry name" value="SdpI/YhfL"/>
</dbReference>
<dbReference type="Pfam" id="PF13630">
    <property type="entry name" value="SdpI"/>
    <property type="match status" value="1"/>
</dbReference>
<dbReference type="Pfam" id="PF07853">
    <property type="entry name" value="DUF1648"/>
    <property type="match status" value="1"/>
</dbReference>
<evidence type="ECO:0000313" key="4">
    <source>
        <dbReference type="Proteomes" id="UP000192368"/>
    </source>
</evidence>
<dbReference type="EMBL" id="FWWR01000017">
    <property type="protein sequence ID" value="SMB93073.1"/>
    <property type="molecule type" value="Genomic_DNA"/>
</dbReference>
<keyword evidence="1" id="KW-1133">Transmembrane helix</keyword>
<feature type="transmembrane region" description="Helical" evidence="1">
    <location>
        <begin position="45"/>
        <end position="71"/>
    </location>
</feature>
<feature type="transmembrane region" description="Helical" evidence="1">
    <location>
        <begin position="161"/>
        <end position="179"/>
    </location>
</feature>
<dbReference type="RefSeq" id="WP_159445263.1">
    <property type="nucleotide sequence ID" value="NZ_FWWR01000017.1"/>
</dbReference>
<dbReference type="InterPro" id="IPR026272">
    <property type="entry name" value="SdpI"/>
</dbReference>
<name>A0A1W1VIG2_PEPAS</name>
<dbReference type="InterPro" id="IPR012867">
    <property type="entry name" value="DUF1648"/>
</dbReference>
<reference evidence="4" key="1">
    <citation type="submission" date="2017-04" db="EMBL/GenBank/DDBJ databases">
        <authorList>
            <person name="Varghese N."/>
            <person name="Submissions S."/>
        </authorList>
    </citation>
    <scope>NUCLEOTIDE SEQUENCE [LARGE SCALE GENOMIC DNA]</scope>
    <source>
        <strain evidence="4">DSM 20463</strain>
    </source>
</reference>
<accession>A0A1W1VIG2</accession>
<dbReference type="Proteomes" id="UP000192368">
    <property type="component" value="Unassembled WGS sequence"/>
</dbReference>
<evidence type="ECO:0000259" key="2">
    <source>
        <dbReference type="Pfam" id="PF07853"/>
    </source>
</evidence>
<gene>
    <name evidence="3" type="ORF">SAMN00017477_2016</name>
</gene>
<keyword evidence="1" id="KW-0812">Transmembrane</keyword>
<protein>
    <submittedName>
        <fullName evidence="3">Uncharacterized membrane protein</fullName>
    </submittedName>
</protein>
<evidence type="ECO:0000313" key="3">
    <source>
        <dbReference type="EMBL" id="SMB93073.1"/>
    </source>
</evidence>
<feature type="transmembrane region" description="Helical" evidence="1">
    <location>
        <begin position="83"/>
        <end position="107"/>
    </location>
</feature>
<dbReference type="AlphaFoldDB" id="A0A1W1VIG2"/>
<keyword evidence="1" id="KW-0472">Membrane</keyword>
<sequence>MRNKKNILVSFILMLVPLAIGAFFYSKMPEQLPTHFGLDGNPDKFSSKAVALFQMPIIMVGVQLIMVFMLNKDPRKKYQSEKLYIISLFIIPILTIMISSLTVAYGMGSKVEINRIIIVAISLLFVVMGNFLPKSKRNYTMGIKNPWTLSSDVIWEKTHRLGGYTFVISGIVGIVFGLVLKNSAFAILMLIMAAGIIPTVYSYILYERENKQ</sequence>
<feature type="transmembrane region" description="Helical" evidence="1">
    <location>
        <begin position="185"/>
        <end position="206"/>
    </location>
</feature>
<dbReference type="PIRSF" id="PIRSF038959">
    <property type="entry name" value="SdpI"/>
    <property type="match status" value="1"/>
</dbReference>
<feature type="transmembrane region" description="Helical" evidence="1">
    <location>
        <begin position="113"/>
        <end position="132"/>
    </location>
</feature>
<dbReference type="PANTHER" id="PTHR37810">
    <property type="entry name" value="IMMUNITY PROTEIN SDPI"/>
    <property type="match status" value="1"/>
</dbReference>
<keyword evidence="4" id="KW-1185">Reference proteome</keyword>
<feature type="transmembrane region" description="Helical" evidence="1">
    <location>
        <begin position="7"/>
        <end position="25"/>
    </location>
</feature>